<accession>G8YVD4</accession>
<protein>
    <submittedName>
        <fullName evidence="1">Piso0_000411 protein</fullName>
    </submittedName>
</protein>
<reference evidence="1" key="1">
    <citation type="submission" date="2011-10" db="EMBL/GenBank/DDBJ databases">
        <authorList>
            <person name="Genoscope - CEA"/>
        </authorList>
    </citation>
    <scope>NUCLEOTIDE SEQUENCE</scope>
    <source>
        <strain evidence="1">CBS 7064</strain>
    </source>
</reference>
<reference evidence="3" key="2">
    <citation type="journal article" date="2012" name="G3 (Bethesda)">
        <title>Pichia sorbitophila, an interspecies yeast hybrid reveals early steps of genome resolution following polyploidization.</title>
        <authorList>
            <person name="Leh Louis V."/>
            <person name="Despons L."/>
            <person name="Friedrich A."/>
            <person name="Martin T."/>
            <person name="Durrens P."/>
            <person name="Casaregola S."/>
            <person name="Neuveglise C."/>
            <person name="Fairhead C."/>
            <person name="Marck C."/>
            <person name="Cruz J.A."/>
            <person name="Straub M.L."/>
            <person name="Kugler V."/>
            <person name="Sacerdot C."/>
            <person name="Uzunov Z."/>
            <person name="Thierry A."/>
            <person name="Weiss S."/>
            <person name="Bleykasten C."/>
            <person name="De Montigny J."/>
            <person name="Jacques N."/>
            <person name="Jung P."/>
            <person name="Lemaire M."/>
            <person name="Mallet S."/>
            <person name="Morel G."/>
            <person name="Richard G.F."/>
            <person name="Sarkar A."/>
            <person name="Savel G."/>
            <person name="Schacherer J."/>
            <person name="Seret M.L."/>
            <person name="Talla E."/>
            <person name="Samson G."/>
            <person name="Jubin C."/>
            <person name="Poulain J."/>
            <person name="Vacherie B."/>
            <person name="Barbe V."/>
            <person name="Pelletier E."/>
            <person name="Sherman D.J."/>
            <person name="Westhof E."/>
            <person name="Weissenbach J."/>
            <person name="Baret P.V."/>
            <person name="Wincker P."/>
            <person name="Gaillardin C."/>
            <person name="Dujon B."/>
            <person name="Souciet J.L."/>
        </authorList>
    </citation>
    <scope>NUCLEOTIDE SEQUENCE [LARGE SCALE GENOMIC DNA]</scope>
    <source>
        <strain evidence="3">ATCC MYA-4447 / BCRC 22081 / CBS 7064 / NBRC 10061 / NRRL Y-12695</strain>
    </source>
</reference>
<organism evidence="1 3">
    <name type="scientific">Pichia sorbitophila (strain ATCC MYA-4447 / BCRC 22081 / CBS 7064 / NBRC 10061 / NRRL Y-12695)</name>
    <name type="common">Hybrid yeast</name>
    <dbReference type="NCBI Taxonomy" id="559304"/>
    <lineage>
        <taxon>Eukaryota</taxon>
        <taxon>Fungi</taxon>
        <taxon>Dikarya</taxon>
        <taxon>Ascomycota</taxon>
        <taxon>Saccharomycotina</taxon>
        <taxon>Pichiomycetes</taxon>
        <taxon>Debaryomycetaceae</taxon>
        <taxon>Millerozyma</taxon>
    </lineage>
</organism>
<dbReference type="AlphaFoldDB" id="G8YVD4"/>
<dbReference type="HOGENOM" id="CLU_2360462_0_0_1"/>
<evidence type="ECO:0000313" key="2">
    <source>
        <dbReference type="EMBL" id="CCE73378.1"/>
    </source>
</evidence>
<evidence type="ECO:0000313" key="3">
    <source>
        <dbReference type="Proteomes" id="UP000005222"/>
    </source>
</evidence>
<dbReference type="Proteomes" id="UP000005222">
    <property type="component" value="Chromosome A"/>
</dbReference>
<dbReference type="EMBL" id="FO082059">
    <property type="protein sequence ID" value="CCE72817.1"/>
    <property type="molecule type" value="Genomic_DNA"/>
</dbReference>
<dbReference type="InParanoid" id="G8YVD4"/>
<keyword evidence="3" id="KW-1185">Reference proteome</keyword>
<name>G8YVD4_PICSO</name>
<gene>
    <name evidence="1" type="primary">Piso0_000411</name>
    <name evidence="1" type="ORF">GNLVRS01_PISO0A08756g</name>
    <name evidence="2" type="ORF">GNLVRS01_PISO0B08823g</name>
</gene>
<proteinExistence type="predicted"/>
<dbReference type="EMBL" id="FO082058">
    <property type="protein sequence ID" value="CCE73378.1"/>
    <property type="molecule type" value="Genomic_DNA"/>
</dbReference>
<dbReference type="Proteomes" id="UP000005222">
    <property type="component" value="Chromosome B"/>
</dbReference>
<evidence type="ECO:0000313" key="1">
    <source>
        <dbReference type="EMBL" id="CCE72817.1"/>
    </source>
</evidence>
<sequence length="96" mass="10877">MYARTQQARVKKANGFIFAERDGKSCDIDSSQHTDSKSDLAYGFVSASPNSCTNPVIYIVNHDKRAPDWVSIYPIKKNSIIIDSLENIRYRHEIGL</sequence>